<reference evidence="2" key="2">
    <citation type="submission" date="2014-03" db="EMBL/GenBank/DDBJ databases">
        <authorList>
            <person name="Genoscope - CEA"/>
        </authorList>
    </citation>
    <scope>NUCLEOTIDE SEQUENCE</scope>
</reference>
<dbReference type="InterPro" id="IPR001304">
    <property type="entry name" value="C-type_lectin-like"/>
</dbReference>
<dbReference type="Proteomes" id="UP000193380">
    <property type="component" value="Unassembled WGS sequence"/>
</dbReference>
<dbReference type="PaxDb" id="8022-A0A060YEN8"/>
<dbReference type="AlphaFoldDB" id="A0A060YEN8"/>
<dbReference type="EMBL" id="FR910250">
    <property type="protein sequence ID" value="CDQ90181.1"/>
    <property type="molecule type" value="Genomic_DNA"/>
</dbReference>
<dbReference type="STRING" id="8022.A0A060YEN8"/>
<dbReference type="SUPFAM" id="SSF56436">
    <property type="entry name" value="C-type lectin-like"/>
    <property type="match status" value="1"/>
</dbReference>
<gene>
    <name evidence="2" type="ORF">GSONMT00026719001</name>
</gene>
<evidence type="ECO:0000313" key="2">
    <source>
        <dbReference type="EMBL" id="CDQ90181.1"/>
    </source>
</evidence>
<dbReference type="SMART" id="SM00034">
    <property type="entry name" value="CLECT"/>
    <property type="match status" value="1"/>
</dbReference>
<feature type="domain" description="C-type lectin" evidence="1">
    <location>
        <begin position="5"/>
        <end position="92"/>
    </location>
</feature>
<protein>
    <recommendedName>
        <fullName evidence="1">C-type lectin domain-containing protein</fullName>
    </recommendedName>
</protein>
<dbReference type="InterPro" id="IPR016187">
    <property type="entry name" value="CTDL_fold"/>
</dbReference>
<reference evidence="2" key="1">
    <citation type="journal article" date="2014" name="Nat. Commun.">
        <title>The rainbow trout genome provides novel insights into evolution after whole-genome duplication in vertebrates.</title>
        <authorList>
            <person name="Berthelot C."/>
            <person name="Brunet F."/>
            <person name="Chalopin D."/>
            <person name="Juanchich A."/>
            <person name="Bernard M."/>
            <person name="Noel B."/>
            <person name="Bento P."/>
            <person name="Da Silva C."/>
            <person name="Labadie K."/>
            <person name="Alberti A."/>
            <person name="Aury J.M."/>
            <person name="Louis A."/>
            <person name="Dehais P."/>
            <person name="Bardou P."/>
            <person name="Montfort J."/>
            <person name="Klopp C."/>
            <person name="Cabau C."/>
            <person name="Gaspin C."/>
            <person name="Thorgaard G.H."/>
            <person name="Boussaha M."/>
            <person name="Quillet E."/>
            <person name="Guyomard R."/>
            <person name="Galiana D."/>
            <person name="Bobe J."/>
            <person name="Volff J.N."/>
            <person name="Genet C."/>
            <person name="Wincker P."/>
            <person name="Jaillon O."/>
            <person name="Roest Crollius H."/>
            <person name="Guiguen Y."/>
        </authorList>
    </citation>
    <scope>NUCLEOTIDE SEQUENCE [LARGE SCALE GENOMIC DNA]</scope>
</reference>
<dbReference type="Gene3D" id="3.10.100.10">
    <property type="entry name" value="Mannose-Binding Protein A, subunit A"/>
    <property type="match status" value="1"/>
</dbReference>
<dbReference type="Pfam" id="PF00059">
    <property type="entry name" value="Lectin_C"/>
    <property type="match status" value="1"/>
</dbReference>
<accession>A0A060YEN8</accession>
<dbReference type="PROSITE" id="PS50041">
    <property type="entry name" value="C_TYPE_LECTIN_2"/>
    <property type="match status" value="1"/>
</dbReference>
<evidence type="ECO:0000313" key="3">
    <source>
        <dbReference type="Proteomes" id="UP000193380"/>
    </source>
</evidence>
<sequence length="119" mass="13545">MSDPFNDYCYLFNYLSMRKWADARADCVNQKGDLLSITEPFEQAFIQSKVQLIPTGVSVWMGGHDSITEGGWEWTDGSPFRYIHWNAGNSPDAFGYLKSIKIVFITCARITVECLFTIT</sequence>
<dbReference type="InterPro" id="IPR016186">
    <property type="entry name" value="C-type_lectin-like/link_sf"/>
</dbReference>
<name>A0A060YEN8_ONCMY</name>
<dbReference type="CDD" id="cd00037">
    <property type="entry name" value="CLECT"/>
    <property type="match status" value="1"/>
</dbReference>
<dbReference type="PANTHER" id="PTHR22803">
    <property type="entry name" value="MANNOSE, PHOSPHOLIPASE, LECTIN RECEPTOR RELATED"/>
    <property type="match status" value="1"/>
</dbReference>
<dbReference type="InterPro" id="IPR050111">
    <property type="entry name" value="C-type_lectin/snaclec_domain"/>
</dbReference>
<organism evidence="2 3">
    <name type="scientific">Oncorhynchus mykiss</name>
    <name type="common">Rainbow trout</name>
    <name type="synonym">Salmo gairdneri</name>
    <dbReference type="NCBI Taxonomy" id="8022"/>
    <lineage>
        <taxon>Eukaryota</taxon>
        <taxon>Metazoa</taxon>
        <taxon>Chordata</taxon>
        <taxon>Craniata</taxon>
        <taxon>Vertebrata</taxon>
        <taxon>Euteleostomi</taxon>
        <taxon>Actinopterygii</taxon>
        <taxon>Neopterygii</taxon>
        <taxon>Teleostei</taxon>
        <taxon>Protacanthopterygii</taxon>
        <taxon>Salmoniformes</taxon>
        <taxon>Salmonidae</taxon>
        <taxon>Salmoninae</taxon>
        <taxon>Oncorhynchus</taxon>
    </lineage>
</organism>
<evidence type="ECO:0000259" key="1">
    <source>
        <dbReference type="PROSITE" id="PS50041"/>
    </source>
</evidence>
<proteinExistence type="predicted"/>